<evidence type="ECO:0000313" key="3">
    <source>
        <dbReference type="Proteomes" id="UP000053286"/>
    </source>
</evidence>
<dbReference type="Proteomes" id="UP000053286">
    <property type="component" value="Unassembled WGS sequence"/>
</dbReference>
<gene>
    <name evidence="2" type="ORF">AS27_13820</name>
</gene>
<reference evidence="2 3" key="1">
    <citation type="submission" date="2014-04" db="EMBL/GenBank/DDBJ databases">
        <title>Genome evolution of avian class.</title>
        <authorList>
            <person name="Zhang G."/>
            <person name="Li C."/>
        </authorList>
    </citation>
    <scope>NUCLEOTIDE SEQUENCE [LARGE SCALE GENOMIC DNA]</scope>
    <source>
        <strain evidence="2">BGI_AS27</strain>
    </source>
</reference>
<dbReference type="AlphaFoldDB" id="A0A087RAC5"/>
<protein>
    <submittedName>
        <fullName evidence="2">Uncharacterized protein</fullName>
    </submittedName>
</protein>
<feature type="compositionally biased region" description="Basic and acidic residues" evidence="1">
    <location>
        <begin position="72"/>
        <end position="81"/>
    </location>
</feature>
<feature type="compositionally biased region" description="Low complexity" evidence="1">
    <location>
        <begin position="82"/>
        <end position="107"/>
    </location>
</feature>
<keyword evidence="3" id="KW-1185">Reference proteome</keyword>
<organism evidence="2 3">
    <name type="scientific">Aptenodytes forsteri</name>
    <name type="common">Emperor penguin</name>
    <dbReference type="NCBI Taxonomy" id="9233"/>
    <lineage>
        <taxon>Eukaryota</taxon>
        <taxon>Metazoa</taxon>
        <taxon>Chordata</taxon>
        <taxon>Craniata</taxon>
        <taxon>Vertebrata</taxon>
        <taxon>Euteleostomi</taxon>
        <taxon>Archelosauria</taxon>
        <taxon>Archosauria</taxon>
        <taxon>Dinosauria</taxon>
        <taxon>Saurischia</taxon>
        <taxon>Theropoda</taxon>
        <taxon>Coelurosauria</taxon>
        <taxon>Aves</taxon>
        <taxon>Neognathae</taxon>
        <taxon>Neoaves</taxon>
        <taxon>Aequornithes</taxon>
        <taxon>Sphenisciformes</taxon>
        <taxon>Spheniscidae</taxon>
        <taxon>Aptenodytes</taxon>
    </lineage>
</organism>
<name>A0A087RAC5_APTFO</name>
<feature type="region of interest" description="Disordered" evidence="1">
    <location>
        <begin position="1"/>
        <end position="107"/>
    </location>
</feature>
<feature type="non-terminal residue" evidence="2">
    <location>
        <position position="107"/>
    </location>
</feature>
<evidence type="ECO:0000256" key="1">
    <source>
        <dbReference type="SAM" id="MobiDB-lite"/>
    </source>
</evidence>
<sequence>KVTRSSGKTGEWSLMSSTATSTRKNCRGFASSSSKGSVQVPACPHSSSRSSLSATTRRPVPRSKRKCCRPSSEARRARRAESCAGASPASSATLATTEPLSASSATE</sequence>
<proteinExistence type="predicted"/>
<feature type="non-terminal residue" evidence="2">
    <location>
        <position position="1"/>
    </location>
</feature>
<feature type="compositionally biased region" description="Polar residues" evidence="1">
    <location>
        <begin position="1"/>
        <end position="23"/>
    </location>
</feature>
<feature type="compositionally biased region" description="Basic residues" evidence="1">
    <location>
        <begin position="59"/>
        <end position="68"/>
    </location>
</feature>
<accession>A0A087RAC5</accession>
<dbReference type="EMBL" id="KL226241">
    <property type="protein sequence ID" value="KFM10429.1"/>
    <property type="molecule type" value="Genomic_DNA"/>
</dbReference>
<evidence type="ECO:0000313" key="2">
    <source>
        <dbReference type="EMBL" id="KFM10429.1"/>
    </source>
</evidence>